<evidence type="ECO:0000313" key="5">
    <source>
        <dbReference type="Proteomes" id="UP000662074"/>
    </source>
</evidence>
<dbReference type="Gene3D" id="2.60.120.1440">
    <property type="match status" value="1"/>
</dbReference>
<dbReference type="InterPro" id="IPR012373">
    <property type="entry name" value="Ferrdict_sens_TM"/>
</dbReference>
<accession>A0A917N1N4</accession>
<keyword evidence="1" id="KW-1133">Transmembrane helix</keyword>
<evidence type="ECO:0000313" key="4">
    <source>
        <dbReference type="EMBL" id="GGI50644.1"/>
    </source>
</evidence>
<proteinExistence type="predicted"/>
<dbReference type="RefSeq" id="WP_188415988.1">
    <property type="nucleotide sequence ID" value="NZ_BMDO01000004.1"/>
</dbReference>
<evidence type="ECO:0000259" key="3">
    <source>
        <dbReference type="Pfam" id="PF16344"/>
    </source>
</evidence>
<dbReference type="EMBL" id="BMDO01000004">
    <property type="protein sequence ID" value="GGI50644.1"/>
    <property type="molecule type" value="Genomic_DNA"/>
</dbReference>
<comment type="caution">
    <text evidence="4">The sequence shown here is derived from an EMBL/GenBank/DDBJ whole genome shotgun (WGS) entry which is preliminary data.</text>
</comment>
<dbReference type="PIRSF" id="PIRSF018266">
    <property type="entry name" value="FecR"/>
    <property type="match status" value="1"/>
</dbReference>
<reference evidence="4" key="1">
    <citation type="journal article" date="2014" name="Int. J. Syst. Evol. Microbiol.">
        <title>Complete genome sequence of Corynebacterium casei LMG S-19264T (=DSM 44701T), isolated from a smear-ripened cheese.</title>
        <authorList>
            <consortium name="US DOE Joint Genome Institute (JGI-PGF)"/>
            <person name="Walter F."/>
            <person name="Albersmeier A."/>
            <person name="Kalinowski J."/>
            <person name="Ruckert C."/>
        </authorList>
    </citation>
    <scope>NUCLEOTIDE SEQUENCE</scope>
    <source>
        <strain evidence="4">CCM 8711</strain>
    </source>
</reference>
<protein>
    <recommendedName>
        <fullName evidence="6">DUF4974 domain-containing protein</fullName>
    </recommendedName>
</protein>
<dbReference type="AlphaFoldDB" id="A0A917N1N4"/>
<keyword evidence="5" id="KW-1185">Reference proteome</keyword>
<feature type="domain" description="Protein FecR C-terminal" evidence="3">
    <location>
        <begin position="244"/>
        <end position="311"/>
    </location>
</feature>
<gene>
    <name evidence="4" type="ORF">GCM10011425_18560</name>
</gene>
<organism evidence="4 5">
    <name type="scientific">Mucilaginibacter galii</name>
    <dbReference type="NCBI Taxonomy" id="2005073"/>
    <lineage>
        <taxon>Bacteria</taxon>
        <taxon>Pseudomonadati</taxon>
        <taxon>Bacteroidota</taxon>
        <taxon>Sphingobacteriia</taxon>
        <taxon>Sphingobacteriales</taxon>
        <taxon>Sphingobacteriaceae</taxon>
        <taxon>Mucilaginibacter</taxon>
    </lineage>
</organism>
<keyword evidence="1" id="KW-0812">Transmembrane</keyword>
<dbReference type="Pfam" id="PF04773">
    <property type="entry name" value="FecR"/>
    <property type="match status" value="1"/>
</dbReference>
<name>A0A917N1N4_9SPHI</name>
<reference evidence="4" key="2">
    <citation type="submission" date="2020-09" db="EMBL/GenBank/DDBJ databases">
        <authorList>
            <person name="Sun Q."/>
            <person name="Sedlacek I."/>
        </authorList>
    </citation>
    <scope>NUCLEOTIDE SEQUENCE</scope>
    <source>
        <strain evidence="4">CCM 8711</strain>
    </source>
</reference>
<sequence length="315" mass="35592">MMDLKGVNQLLERYRNGQCTVEEKKAIEEWFDAHAAKGDWEWSEPQQAAASKRIKNNIDQQLFASRPMWHLLRIAAILFLVAGSALLFRDKIRNFTDPVVMLEKKVGDGEQFKLSLPDGSVVLLNAGSKFSYPNRFTQGKRQVYLLEGEAYFEVSHDAAHPFIVTSKNINTRVLGTAFNVKAYHYLSNLQVSVTRGKVRVSDTTGINSAILMPGEQLTIDGRSGSMSKRLIDMPAITAWQRGGFSFNNDRLIDVCAALSKKFKLNFQFREKEIEDYRITAGFVAKDNINDIVSILASANNLLFDRKGQTVTFRKQ</sequence>
<dbReference type="InterPro" id="IPR032508">
    <property type="entry name" value="FecR_C"/>
</dbReference>
<dbReference type="PANTHER" id="PTHR30273">
    <property type="entry name" value="PERIPLASMIC SIGNAL SENSOR AND SIGMA FACTOR ACTIVATOR FECR-RELATED"/>
    <property type="match status" value="1"/>
</dbReference>
<dbReference type="GO" id="GO:0016989">
    <property type="term" value="F:sigma factor antagonist activity"/>
    <property type="evidence" value="ECO:0007669"/>
    <property type="project" value="TreeGrafter"/>
</dbReference>
<feature type="transmembrane region" description="Helical" evidence="1">
    <location>
        <begin position="68"/>
        <end position="88"/>
    </location>
</feature>
<dbReference type="PANTHER" id="PTHR30273:SF2">
    <property type="entry name" value="PROTEIN FECR"/>
    <property type="match status" value="1"/>
</dbReference>
<dbReference type="Proteomes" id="UP000662074">
    <property type="component" value="Unassembled WGS sequence"/>
</dbReference>
<evidence type="ECO:0000259" key="2">
    <source>
        <dbReference type="Pfam" id="PF04773"/>
    </source>
</evidence>
<dbReference type="Pfam" id="PF16344">
    <property type="entry name" value="FecR_C"/>
    <property type="match status" value="1"/>
</dbReference>
<evidence type="ECO:0000256" key="1">
    <source>
        <dbReference type="SAM" id="Phobius"/>
    </source>
</evidence>
<dbReference type="InterPro" id="IPR006860">
    <property type="entry name" value="FecR"/>
</dbReference>
<dbReference type="Gene3D" id="3.55.50.30">
    <property type="match status" value="1"/>
</dbReference>
<evidence type="ECO:0008006" key="6">
    <source>
        <dbReference type="Google" id="ProtNLM"/>
    </source>
</evidence>
<keyword evidence="1" id="KW-0472">Membrane</keyword>
<feature type="domain" description="FecR protein" evidence="2">
    <location>
        <begin position="106"/>
        <end position="199"/>
    </location>
</feature>